<comment type="caution">
    <text evidence="9">The sequence shown here is derived from an EMBL/GenBank/DDBJ whole genome shotgun (WGS) entry which is preliminary data.</text>
</comment>
<dbReference type="PRINTS" id="PR00758">
    <property type="entry name" value="ARSENICPUMP"/>
</dbReference>
<protein>
    <recommendedName>
        <fullName evidence="8">Arsenical pump membrane protein</fullName>
    </recommendedName>
</protein>
<feature type="transmembrane region" description="Helical" evidence="8">
    <location>
        <begin position="318"/>
        <end position="337"/>
    </location>
</feature>
<dbReference type="CDD" id="cd01118">
    <property type="entry name" value="ArsB_permease"/>
    <property type="match status" value="1"/>
</dbReference>
<evidence type="ECO:0000256" key="3">
    <source>
        <dbReference type="ARBA" id="ARBA00022475"/>
    </source>
</evidence>
<keyword evidence="6 8" id="KW-1133">Transmembrane helix</keyword>
<evidence type="ECO:0000313" key="10">
    <source>
        <dbReference type="Proteomes" id="UP001208656"/>
    </source>
</evidence>
<evidence type="ECO:0000313" key="9">
    <source>
        <dbReference type="EMBL" id="MCU9595031.1"/>
    </source>
</evidence>
<dbReference type="NCBIfam" id="TIGR00935">
    <property type="entry name" value="2a45"/>
    <property type="match status" value="1"/>
</dbReference>
<evidence type="ECO:0000256" key="6">
    <source>
        <dbReference type="ARBA" id="ARBA00022989"/>
    </source>
</evidence>
<dbReference type="NCBIfam" id="NF011980">
    <property type="entry name" value="PRK15445.1"/>
    <property type="match status" value="1"/>
</dbReference>
<comment type="subcellular location">
    <subcellularLocation>
        <location evidence="1 8">Cell membrane</location>
        <topology evidence="1 8">Multi-pass membrane protein</topology>
    </subcellularLocation>
</comment>
<gene>
    <name evidence="9" type="ORF">OEV82_11350</name>
</gene>
<accession>A0ABT2WHU2</accession>
<evidence type="ECO:0000256" key="2">
    <source>
        <dbReference type="ARBA" id="ARBA00006433"/>
    </source>
</evidence>
<dbReference type="InterPro" id="IPR000802">
    <property type="entry name" value="Arsenical_pump_ArsB"/>
</dbReference>
<dbReference type="Proteomes" id="UP001208656">
    <property type="component" value="Unassembled WGS sequence"/>
</dbReference>
<feature type="transmembrane region" description="Helical" evidence="8">
    <location>
        <begin position="401"/>
        <end position="427"/>
    </location>
</feature>
<evidence type="ECO:0000256" key="1">
    <source>
        <dbReference type="ARBA" id="ARBA00004651"/>
    </source>
</evidence>
<evidence type="ECO:0000256" key="5">
    <source>
        <dbReference type="ARBA" id="ARBA00022849"/>
    </source>
</evidence>
<evidence type="ECO:0000256" key="8">
    <source>
        <dbReference type="RuleBase" id="RU004993"/>
    </source>
</evidence>
<proteinExistence type="inferred from homology"/>
<organism evidence="9 10">
    <name type="scientific">Pallidibacillus thermolactis</name>
    <dbReference type="NCBI Taxonomy" id="251051"/>
    <lineage>
        <taxon>Bacteria</taxon>
        <taxon>Bacillati</taxon>
        <taxon>Bacillota</taxon>
        <taxon>Bacilli</taxon>
        <taxon>Bacillales</taxon>
        <taxon>Bacillaceae</taxon>
        <taxon>Pallidibacillus</taxon>
    </lineage>
</organism>
<feature type="transmembrane region" description="Helical" evidence="8">
    <location>
        <begin position="224"/>
        <end position="242"/>
    </location>
</feature>
<feature type="transmembrane region" description="Helical" evidence="8">
    <location>
        <begin position="93"/>
        <end position="111"/>
    </location>
</feature>
<keyword evidence="10" id="KW-1185">Reference proteome</keyword>
<name>A0ABT2WHU2_9BACI</name>
<dbReference type="RefSeq" id="WP_263061944.1">
    <property type="nucleotide sequence ID" value="NZ_JAOUSE010000036.1"/>
</dbReference>
<keyword evidence="7 8" id="KW-0472">Membrane</keyword>
<dbReference type="PANTHER" id="PTHR43302">
    <property type="entry name" value="TRANSPORTER ARSB-RELATED"/>
    <property type="match status" value="1"/>
</dbReference>
<feature type="transmembrane region" description="Helical" evidence="8">
    <location>
        <begin position="248"/>
        <end position="267"/>
    </location>
</feature>
<comment type="function">
    <text evidence="8">Involved in arsenical resistance. Thought to form the channel of an arsenite pump.</text>
</comment>
<evidence type="ECO:0000256" key="7">
    <source>
        <dbReference type="ARBA" id="ARBA00023136"/>
    </source>
</evidence>
<reference evidence="9 10" key="1">
    <citation type="submission" date="2022-10" db="EMBL/GenBank/DDBJ databases">
        <title>Description of Fervidibacillus gen. nov. in the family Fervidibacillaceae fam. nov. with two species, Fervidibacillus albus sp. nov., and Fervidibacillus halotolerans sp. nov., isolated from tidal flat sediments.</title>
        <authorList>
            <person name="Kwon K.K."/>
            <person name="Yang S.-H."/>
        </authorList>
    </citation>
    <scope>NUCLEOTIDE SEQUENCE [LARGE SCALE GENOMIC DNA]</scope>
    <source>
        <strain evidence="9 10">DSM 23332</strain>
    </source>
</reference>
<feature type="transmembrane region" description="Helical" evidence="8">
    <location>
        <begin position="279"/>
        <end position="298"/>
    </location>
</feature>
<keyword evidence="5 8" id="KW-0059">Arsenical resistance</keyword>
<dbReference type="PANTHER" id="PTHR43302:SF5">
    <property type="entry name" value="TRANSPORTER ARSB-RELATED"/>
    <property type="match status" value="1"/>
</dbReference>
<keyword evidence="3" id="KW-1003">Cell membrane</keyword>
<sequence length="428" mass="47242">MYAVLSILIFILTLVLIIWQPMGLSVGMSATMVGLLALITGVVGIADVVHVVSIVWNATLTLVALMIISIILDKIGFFEWAALHMARMAGGNGNKMFIFVIFLGALVTAFFSNDGTALILTPIVLAMVRSLGFSREMYLPYIMASGFIADTTSLPFVISNLVNIISADFFDIGFFQYVMRMFLPTIFSLIGSLFMLSIVYRKNIPNQYDLSTLKKPEEAVKDPLLFKWSWRLLFVLLIGYFLSETFAIPLSIIASIVAIIFIIFAYRRTVVNVKEVMKHAPWSIVLFSIGMYVVVYGLKNAGLTQFLTNFIDHLSSFGLFASTMGMGFLAAVLSSIMNNLPTVMINSLAIAEASGGWQEALVYANVIGSDLGPKMTPIGSLATLLWLHVLTSKDLKITWGYYFKVGVILTLPTLFITLLGLYLVLLIF</sequence>
<feature type="transmembrane region" description="Helical" evidence="8">
    <location>
        <begin position="141"/>
        <end position="165"/>
    </location>
</feature>
<keyword evidence="8" id="KW-0813">Transport</keyword>
<feature type="transmembrane region" description="Helical" evidence="8">
    <location>
        <begin position="53"/>
        <end position="72"/>
    </location>
</feature>
<keyword evidence="4 8" id="KW-0812">Transmembrane</keyword>
<feature type="transmembrane region" description="Helical" evidence="8">
    <location>
        <begin position="177"/>
        <end position="200"/>
    </location>
</feature>
<evidence type="ECO:0000256" key="4">
    <source>
        <dbReference type="ARBA" id="ARBA00022692"/>
    </source>
</evidence>
<dbReference type="EMBL" id="JAOUSE010000036">
    <property type="protein sequence ID" value="MCU9595031.1"/>
    <property type="molecule type" value="Genomic_DNA"/>
</dbReference>
<comment type="similarity">
    <text evidence="2 8">Belongs to the ArsB family.</text>
</comment>
<comment type="caution">
    <text evidence="8">Lacks conserved residue(s) required for the propagation of feature annotation.</text>
</comment>
<dbReference type="Pfam" id="PF02040">
    <property type="entry name" value="ArsB"/>
    <property type="match status" value="1"/>
</dbReference>